<evidence type="ECO:0000313" key="2">
    <source>
        <dbReference type="EMBL" id="QJI00873.1"/>
    </source>
</evidence>
<reference evidence="1" key="1">
    <citation type="submission" date="2020-03" db="EMBL/GenBank/DDBJ databases">
        <title>The deep terrestrial virosphere.</title>
        <authorList>
            <person name="Holmfeldt K."/>
            <person name="Nilsson E."/>
            <person name="Simone D."/>
            <person name="Lopez-Fernandez M."/>
            <person name="Wu X."/>
            <person name="de Brujin I."/>
            <person name="Lundin D."/>
            <person name="Andersson A."/>
            <person name="Bertilsson S."/>
            <person name="Dopson M."/>
        </authorList>
    </citation>
    <scope>NUCLEOTIDE SEQUENCE</scope>
    <source>
        <strain evidence="1">TM448A01973</strain>
        <strain evidence="2">TM448B02147</strain>
    </source>
</reference>
<organism evidence="1">
    <name type="scientific">viral metagenome</name>
    <dbReference type="NCBI Taxonomy" id="1070528"/>
    <lineage>
        <taxon>unclassified sequences</taxon>
        <taxon>metagenomes</taxon>
        <taxon>organismal metagenomes</taxon>
    </lineage>
</organism>
<dbReference type="EMBL" id="MT144236">
    <property type="protein sequence ID" value="QJA51082.1"/>
    <property type="molecule type" value="Genomic_DNA"/>
</dbReference>
<dbReference type="AlphaFoldDB" id="A0A6H1ZUE2"/>
<name>A0A6H1ZUE2_9ZZZZ</name>
<gene>
    <name evidence="1" type="ORF">TM448A01973_0014</name>
    <name evidence="2" type="ORF">TM448B02147_0009</name>
</gene>
<accession>A0A6H1ZUE2</accession>
<dbReference type="EMBL" id="MT144882">
    <property type="protein sequence ID" value="QJI00873.1"/>
    <property type="molecule type" value="Genomic_DNA"/>
</dbReference>
<protein>
    <submittedName>
        <fullName evidence="1">Uncharacterized protein</fullName>
    </submittedName>
</protein>
<evidence type="ECO:0000313" key="1">
    <source>
        <dbReference type="EMBL" id="QJA51082.1"/>
    </source>
</evidence>
<sequence length="83" mass="9640">MKRPVRFEDYQLEELIKVRARLAKDWGQKAISTLELPVTVLPSQQDATFYGLTHDTQSVCAVVRISDEPFVHLVHYSRLVRRS</sequence>
<proteinExistence type="predicted"/>